<gene>
    <name evidence="1" type="ORF">nbrc107696_06000</name>
</gene>
<proteinExistence type="predicted"/>
<dbReference type="InterPro" id="IPR011335">
    <property type="entry name" value="Restrct_endonuc-II-like"/>
</dbReference>
<evidence type="ECO:0000313" key="1">
    <source>
        <dbReference type="EMBL" id="GEE00154.1"/>
    </source>
</evidence>
<dbReference type="AlphaFoldDB" id="A0A7I9V4Q0"/>
<dbReference type="RefSeq" id="WP_161894086.1">
    <property type="nucleotide sequence ID" value="NZ_BJOV01000002.1"/>
</dbReference>
<dbReference type="SUPFAM" id="SSF52980">
    <property type="entry name" value="Restriction endonuclease-like"/>
    <property type="match status" value="1"/>
</dbReference>
<name>A0A7I9V4Q0_9ACTN</name>
<dbReference type="Gene3D" id="3.40.960.10">
    <property type="entry name" value="VSR Endonuclease"/>
    <property type="match status" value="1"/>
</dbReference>
<comment type="caution">
    <text evidence="1">The sequence shown here is derived from an EMBL/GenBank/DDBJ whole genome shotgun (WGS) entry which is preliminary data.</text>
</comment>
<dbReference type="OrthoDB" id="5243722at2"/>
<protein>
    <recommendedName>
        <fullName evidence="3">DUF559 domain-containing protein</fullName>
    </recommendedName>
</protein>
<dbReference type="Proteomes" id="UP000444960">
    <property type="component" value="Unassembled WGS sequence"/>
</dbReference>
<evidence type="ECO:0008006" key="3">
    <source>
        <dbReference type="Google" id="ProtNLM"/>
    </source>
</evidence>
<reference evidence="2" key="1">
    <citation type="submission" date="2019-06" db="EMBL/GenBank/DDBJ databases">
        <title>Gordonia isolated from sludge of a wastewater treatment plant.</title>
        <authorList>
            <person name="Tamura T."/>
            <person name="Aoyama K."/>
            <person name="Kang Y."/>
            <person name="Saito S."/>
            <person name="Akiyama N."/>
            <person name="Yazawa K."/>
            <person name="Gonoi T."/>
            <person name="Mikami Y."/>
        </authorList>
    </citation>
    <scope>NUCLEOTIDE SEQUENCE [LARGE SCALE GENOMIC DNA]</scope>
    <source>
        <strain evidence="2">NBRC 107696</strain>
    </source>
</reference>
<evidence type="ECO:0000313" key="2">
    <source>
        <dbReference type="Proteomes" id="UP000444960"/>
    </source>
</evidence>
<sequence length="272" mass="30472">MTGSEIEGRVRAGLWSREARTVFISVEHPMGDAARIRIVSAAYGGVIDRASAAWWHGLTKEPPVDVQIAVGRSVRATRQIGTPVDAKRRSYPSEDIVTFRGIQVTSLSLTVLEASAELDDGIALMDRALQTKCVTVASLRAALDRNSGAHGMRRARFLLNAAADLSESQAERLFIKILREYGITGWTQQVWIAGFKCDFAWVVEGVAVEIHGWGWHHQHDRWERDQKWINAMYGVQCVPLVFTWERMTTDPAGCMAELIDAIERRRAAAERW</sequence>
<dbReference type="EMBL" id="BJOV01000002">
    <property type="protein sequence ID" value="GEE00154.1"/>
    <property type="molecule type" value="Genomic_DNA"/>
</dbReference>
<organism evidence="1 2">
    <name type="scientific">Gordonia spumicola</name>
    <dbReference type="NCBI Taxonomy" id="589161"/>
    <lineage>
        <taxon>Bacteria</taxon>
        <taxon>Bacillati</taxon>
        <taxon>Actinomycetota</taxon>
        <taxon>Actinomycetes</taxon>
        <taxon>Mycobacteriales</taxon>
        <taxon>Gordoniaceae</taxon>
        <taxon>Gordonia</taxon>
    </lineage>
</organism>
<keyword evidence="2" id="KW-1185">Reference proteome</keyword>
<accession>A0A7I9V4Q0</accession>